<feature type="signal peptide" evidence="1">
    <location>
        <begin position="1"/>
        <end position="27"/>
    </location>
</feature>
<keyword evidence="1" id="KW-0732">Signal</keyword>
<evidence type="ECO:0000313" key="3">
    <source>
        <dbReference type="Proteomes" id="UP000464787"/>
    </source>
</evidence>
<dbReference type="AlphaFoldDB" id="A0A857J1Z4"/>
<evidence type="ECO:0008006" key="4">
    <source>
        <dbReference type="Google" id="ProtNLM"/>
    </source>
</evidence>
<accession>A0A857J1Z4</accession>
<keyword evidence="3" id="KW-1185">Reference proteome</keyword>
<name>A0A857J1Z4_9BURK</name>
<evidence type="ECO:0000256" key="1">
    <source>
        <dbReference type="SAM" id="SignalP"/>
    </source>
</evidence>
<organism evidence="2 3">
    <name type="scientific">Xylophilus rhododendri</name>
    <dbReference type="NCBI Taxonomy" id="2697032"/>
    <lineage>
        <taxon>Bacteria</taxon>
        <taxon>Pseudomonadati</taxon>
        <taxon>Pseudomonadota</taxon>
        <taxon>Betaproteobacteria</taxon>
        <taxon>Burkholderiales</taxon>
        <taxon>Xylophilus</taxon>
    </lineage>
</organism>
<sequence length="188" mass="20718">MVSINIGGRQKLALAALMAGVVVAAHAAAPQQAARGGQDWGPMPYPTPVNEPTIRDFTLAAQMIDKVSGDPAYAAKLATYRMCSELALRALVPYKVDTVGSMIYTAVRGCTRQMDDYVLLFVQDERFKANYYVAHAVQRLAQQEQQIDLLPLAERLRAPTFTVEAPGLLTSIKKFFNIGQQQTREEKT</sequence>
<evidence type="ECO:0000313" key="2">
    <source>
        <dbReference type="EMBL" id="QHI97102.1"/>
    </source>
</evidence>
<dbReference type="RefSeq" id="WP_160550620.1">
    <property type="nucleotide sequence ID" value="NZ_CP047650.1"/>
</dbReference>
<feature type="chain" id="PRO_5032913173" description="DUF4476 domain-containing protein" evidence="1">
    <location>
        <begin position="28"/>
        <end position="188"/>
    </location>
</feature>
<gene>
    <name evidence="2" type="ORF">GT347_03335</name>
</gene>
<protein>
    <recommendedName>
        <fullName evidence="4">DUF4476 domain-containing protein</fullName>
    </recommendedName>
</protein>
<dbReference type="Proteomes" id="UP000464787">
    <property type="component" value="Chromosome"/>
</dbReference>
<reference evidence="2 3" key="1">
    <citation type="submission" date="2020-01" db="EMBL/GenBank/DDBJ databases">
        <title>Genome sequencing of strain KACC 21265.</title>
        <authorList>
            <person name="Heo J."/>
            <person name="Kim S.-J."/>
            <person name="Kim J.-S."/>
            <person name="Hong S.-B."/>
            <person name="Kwon S.-W."/>
        </authorList>
    </citation>
    <scope>NUCLEOTIDE SEQUENCE [LARGE SCALE GENOMIC DNA]</scope>
    <source>
        <strain evidence="2 3">KACC 21265</strain>
    </source>
</reference>
<proteinExistence type="predicted"/>
<dbReference type="KEGG" id="xyk:GT347_03335"/>
<dbReference type="EMBL" id="CP047650">
    <property type="protein sequence ID" value="QHI97102.1"/>
    <property type="molecule type" value="Genomic_DNA"/>
</dbReference>